<dbReference type="SUPFAM" id="SSF46689">
    <property type="entry name" value="Homeodomain-like"/>
    <property type="match status" value="1"/>
</dbReference>
<evidence type="ECO:0000313" key="7">
    <source>
        <dbReference type="EMBL" id="MCR2045135.1"/>
    </source>
</evidence>
<dbReference type="InterPro" id="IPR025662">
    <property type="entry name" value="Sigma_54_int_dom_ATP-bd_1"/>
</dbReference>
<dbReference type="PROSITE" id="PS00676">
    <property type="entry name" value="SIGMA54_INTERACT_2"/>
    <property type="match status" value="1"/>
</dbReference>
<evidence type="ECO:0000313" key="8">
    <source>
        <dbReference type="Proteomes" id="UP001142078"/>
    </source>
</evidence>
<dbReference type="Pfam" id="PF00158">
    <property type="entry name" value="Sigma54_activat"/>
    <property type="match status" value="1"/>
</dbReference>
<dbReference type="PROSITE" id="PS00688">
    <property type="entry name" value="SIGMA54_INTERACT_3"/>
    <property type="match status" value="1"/>
</dbReference>
<keyword evidence="5" id="KW-0804">Transcription</keyword>
<dbReference type="CDD" id="cd00009">
    <property type="entry name" value="AAA"/>
    <property type="match status" value="1"/>
</dbReference>
<dbReference type="GO" id="GO:0006355">
    <property type="term" value="P:regulation of DNA-templated transcription"/>
    <property type="evidence" value="ECO:0007669"/>
    <property type="project" value="InterPro"/>
</dbReference>
<dbReference type="EMBL" id="JANJZL010000012">
    <property type="protein sequence ID" value="MCR2045135.1"/>
    <property type="molecule type" value="Genomic_DNA"/>
</dbReference>
<dbReference type="FunFam" id="3.40.50.300:FF:000006">
    <property type="entry name" value="DNA-binding transcriptional regulator NtrC"/>
    <property type="match status" value="1"/>
</dbReference>
<dbReference type="SUPFAM" id="SSF52540">
    <property type="entry name" value="P-loop containing nucleoside triphosphate hydrolases"/>
    <property type="match status" value="1"/>
</dbReference>
<keyword evidence="8" id="KW-1185">Reference proteome</keyword>
<dbReference type="InterPro" id="IPR027417">
    <property type="entry name" value="P-loop_NTPase"/>
</dbReference>
<sequence>MRDTYLKNINMKYVDAIMIVDNKGRIVYSVRFNPRFDKDGCEDELESIINRKFLEVYPTIKPEESSVITCLKYGLPIYREHQKFYDEKGRVYNTQNLTLPIIRSGKILGTIELSKDITRIKEDTPLIEKESVSVINTPFRSDEFSVKYEFKDIITRNEEMKENIEKAKLIADSSSSILVYGETGTGKELYVQSIHNYSSRYNRPFIAQNCAALPESLFESILFGSVKGAFTGSTDKPGLFEQAHGGTLFLDEINSMPISLQAKLLRVLQDGVIRRIGDSKDRKVDVRIIVAMNVEPLKAIEIGQLREDLFYRLNVVNIRLVPLRDRKEDILLYVEHFINKYNKELNKNVKGISKEVEELFMLYNWPGNVRELQHIIEASVNIINEGNIKLENLPIYLSEKIKTEDDESPKEHFYFSLLEGCESLDNVVNSIEKKMIIDALEKSKGNISKAAEVLKITRQRLYYKMDKHNIQWG</sequence>
<dbReference type="PRINTS" id="PR01590">
    <property type="entry name" value="HTHFIS"/>
</dbReference>
<dbReference type="Pfam" id="PF02954">
    <property type="entry name" value="HTH_8"/>
    <property type="match status" value="1"/>
</dbReference>
<evidence type="ECO:0000256" key="5">
    <source>
        <dbReference type="ARBA" id="ARBA00023163"/>
    </source>
</evidence>
<keyword evidence="1" id="KW-0547">Nucleotide-binding</keyword>
<accession>A0A9X2S609</accession>
<dbReference type="InterPro" id="IPR002197">
    <property type="entry name" value="HTH_Fis"/>
</dbReference>
<dbReference type="PROSITE" id="PS50045">
    <property type="entry name" value="SIGMA54_INTERACT_4"/>
    <property type="match status" value="1"/>
</dbReference>
<evidence type="ECO:0000256" key="4">
    <source>
        <dbReference type="ARBA" id="ARBA00023125"/>
    </source>
</evidence>
<dbReference type="Proteomes" id="UP001142078">
    <property type="component" value="Unassembled WGS sequence"/>
</dbReference>
<dbReference type="GO" id="GO:0005524">
    <property type="term" value="F:ATP binding"/>
    <property type="evidence" value="ECO:0007669"/>
    <property type="project" value="UniProtKB-KW"/>
</dbReference>
<dbReference type="RefSeq" id="WP_257490619.1">
    <property type="nucleotide sequence ID" value="NZ_JANJZL010000012.1"/>
</dbReference>
<name>A0A9X2S609_9FIRM</name>
<evidence type="ECO:0000259" key="6">
    <source>
        <dbReference type="PROSITE" id="PS50045"/>
    </source>
</evidence>
<dbReference type="Gene3D" id="1.10.8.60">
    <property type="match status" value="1"/>
</dbReference>
<comment type="caution">
    <text evidence="7">The sequence shown here is derived from an EMBL/GenBank/DDBJ whole genome shotgun (WGS) entry which is preliminary data.</text>
</comment>
<dbReference type="InterPro" id="IPR009057">
    <property type="entry name" value="Homeodomain-like_sf"/>
</dbReference>
<dbReference type="InterPro" id="IPR002078">
    <property type="entry name" value="Sigma_54_int"/>
</dbReference>
<keyword evidence="4" id="KW-0238">DNA-binding</keyword>
<keyword evidence="3" id="KW-0805">Transcription regulation</keyword>
<dbReference type="Pfam" id="PF25601">
    <property type="entry name" value="AAA_lid_14"/>
    <property type="match status" value="1"/>
</dbReference>
<gene>
    <name evidence="7" type="ORF">NSA23_13580</name>
</gene>
<dbReference type="AlphaFoldDB" id="A0A9X2S609"/>
<dbReference type="InterPro" id="IPR003593">
    <property type="entry name" value="AAA+_ATPase"/>
</dbReference>
<feature type="domain" description="Sigma-54 factor interaction" evidence="6">
    <location>
        <begin position="153"/>
        <end position="381"/>
    </location>
</feature>
<dbReference type="Gene3D" id="1.10.10.60">
    <property type="entry name" value="Homeodomain-like"/>
    <property type="match status" value="1"/>
</dbReference>
<protein>
    <submittedName>
        <fullName evidence="7">Sigma 54-interacting transcriptional regulator</fullName>
    </submittedName>
</protein>
<evidence type="ECO:0000256" key="2">
    <source>
        <dbReference type="ARBA" id="ARBA00022840"/>
    </source>
</evidence>
<reference evidence="7" key="1">
    <citation type="submission" date="2022-07" db="EMBL/GenBank/DDBJ databases">
        <title>Enhanced cultured diversity of the mouse gut microbiota enables custom-made synthetic communities.</title>
        <authorList>
            <person name="Afrizal A."/>
        </authorList>
    </citation>
    <scope>NUCLEOTIDE SEQUENCE</scope>
    <source>
        <strain evidence="7">DSM 29482</strain>
    </source>
</reference>
<keyword evidence="2" id="KW-0067">ATP-binding</keyword>
<dbReference type="InterPro" id="IPR025943">
    <property type="entry name" value="Sigma_54_int_dom_ATP-bd_2"/>
</dbReference>
<dbReference type="GO" id="GO:0043565">
    <property type="term" value="F:sequence-specific DNA binding"/>
    <property type="evidence" value="ECO:0007669"/>
    <property type="project" value="InterPro"/>
</dbReference>
<dbReference type="InterPro" id="IPR058031">
    <property type="entry name" value="AAA_lid_NorR"/>
</dbReference>
<dbReference type="InterPro" id="IPR025944">
    <property type="entry name" value="Sigma_54_int_dom_CS"/>
</dbReference>
<dbReference type="PANTHER" id="PTHR32071">
    <property type="entry name" value="TRANSCRIPTIONAL REGULATORY PROTEIN"/>
    <property type="match status" value="1"/>
</dbReference>
<dbReference type="PROSITE" id="PS00675">
    <property type="entry name" value="SIGMA54_INTERACT_1"/>
    <property type="match status" value="1"/>
</dbReference>
<dbReference type="Gene3D" id="3.40.50.300">
    <property type="entry name" value="P-loop containing nucleotide triphosphate hydrolases"/>
    <property type="match status" value="1"/>
</dbReference>
<evidence type="ECO:0000256" key="3">
    <source>
        <dbReference type="ARBA" id="ARBA00023015"/>
    </source>
</evidence>
<dbReference type="PANTHER" id="PTHR32071:SF74">
    <property type="entry name" value="TRANSCRIPTIONAL ACTIVATOR ROCR"/>
    <property type="match status" value="1"/>
</dbReference>
<dbReference type="SMART" id="SM00382">
    <property type="entry name" value="AAA"/>
    <property type="match status" value="1"/>
</dbReference>
<dbReference type="Gene3D" id="3.30.450.20">
    <property type="entry name" value="PAS domain"/>
    <property type="match status" value="1"/>
</dbReference>
<evidence type="ECO:0000256" key="1">
    <source>
        <dbReference type="ARBA" id="ARBA00022741"/>
    </source>
</evidence>
<organism evidence="7 8">
    <name type="scientific">Anaerosalibacter massiliensis</name>
    <dbReference type="NCBI Taxonomy" id="1347392"/>
    <lineage>
        <taxon>Bacteria</taxon>
        <taxon>Bacillati</taxon>
        <taxon>Bacillota</taxon>
        <taxon>Tissierellia</taxon>
        <taxon>Tissierellales</taxon>
        <taxon>Sporanaerobacteraceae</taxon>
        <taxon>Anaerosalibacter</taxon>
    </lineage>
</organism>
<proteinExistence type="predicted"/>